<organism evidence="3 4">
    <name type="scientific">Streptomyces stephensoniae</name>
    <dbReference type="NCBI Taxonomy" id="3375367"/>
    <lineage>
        <taxon>Bacteria</taxon>
        <taxon>Bacillati</taxon>
        <taxon>Actinomycetota</taxon>
        <taxon>Actinomycetes</taxon>
        <taxon>Kitasatosporales</taxon>
        <taxon>Streptomycetaceae</taxon>
        <taxon>Streptomyces</taxon>
    </lineage>
</organism>
<dbReference type="InterPro" id="IPR055060">
    <property type="entry name" value="ACOX_C_alpha1"/>
</dbReference>
<dbReference type="PANTHER" id="PTHR10909">
    <property type="entry name" value="ELECTRON TRANSPORT OXIDOREDUCTASE"/>
    <property type="match status" value="1"/>
</dbReference>
<accession>A0ABU2W429</accession>
<feature type="region of interest" description="Disordered" evidence="1">
    <location>
        <begin position="40"/>
        <end position="64"/>
    </location>
</feature>
<dbReference type="EMBL" id="JAVRFG010000024">
    <property type="protein sequence ID" value="MDT0492621.1"/>
    <property type="molecule type" value="Genomic_DNA"/>
</dbReference>
<dbReference type="InterPro" id="IPR036250">
    <property type="entry name" value="AcylCo_DH-like_C"/>
</dbReference>
<evidence type="ECO:0000313" key="3">
    <source>
        <dbReference type="EMBL" id="MDT0492621.1"/>
    </source>
</evidence>
<dbReference type="Pfam" id="PF22924">
    <property type="entry name" value="ACOX_C_alpha1"/>
    <property type="match status" value="1"/>
</dbReference>
<evidence type="ECO:0000256" key="1">
    <source>
        <dbReference type="SAM" id="MobiDB-lite"/>
    </source>
</evidence>
<comment type="caution">
    <text evidence="3">The sequence shown here is derived from an EMBL/GenBank/DDBJ whole genome shotgun (WGS) entry which is preliminary data.</text>
</comment>
<dbReference type="Proteomes" id="UP001180556">
    <property type="component" value="Unassembled WGS sequence"/>
</dbReference>
<reference evidence="4" key="1">
    <citation type="submission" date="2023-07" db="EMBL/GenBank/DDBJ databases">
        <title>30 novel species of actinomycetes from the DSMZ collection.</title>
        <authorList>
            <person name="Nouioui I."/>
        </authorList>
    </citation>
    <scope>NUCLEOTIDE SEQUENCE [LARGE SCALE GENOMIC DNA]</scope>
    <source>
        <strain evidence="4">DSM 40932</strain>
    </source>
</reference>
<evidence type="ECO:0000313" key="4">
    <source>
        <dbReference type="Proteomes" id="UP001180556"/>
    </source>
</evidence>
<name>A0ABU2W429_9ACTN</name>
<dbReference type="InterPro" id="IPR009100">
    <property type="entry name" value="AcylCoA_DH/oxidase_NM_dom_sf"/>
</dbReference>
<dbReference type="Gene3D" id="2.40.110.10">
    <property type="entry name" value="Butyryl-CoA Dehydrogenase, subunit A, domain 2"/>
    <property type="match status" value="1"/>
</dbReference>
<dbReference type="PANTHER" id="PTHR10909:SF382">
    <property type="entry name" value="ACYL-COENZYME A OXIDASE"/>
    <property type="match status" value="1"/>
</dbReference>
<dbReference type="SUPFAM" id="SSF47203">
    <property type="entry name" value="Acyl-CoA dehydrogenase C-terminal domain-like"/>
    <property type="match status" value="2"/>
</dbReference>
<dbReference type="Gene3D" id="1.20.140.10">
    <property type="entry name" value="Butyryl-CoA Dehydrogenase, subunit A, domain 3"/>
    <property type="match status" value="2"/>
</dbReference>
<sequence length="638" mass="67295">MTFPAPLSESARDEIRRLLHGPCDPSALSALATLRKALADTPGTAEDGPGAGRAAGMREPVHGPGRGPLLLRRLRALAEALPPGAGLLDDPARLAAVHAHAAVADPSLCLAGLVHHLLCLGSLTELSDDHQGLEPRLSALREGRAKGVYLITEAGRANSHLATATRAELDPADGSFVLHTPDPRADKFGSAGTWGVEQTGVVLARLFAGGADRGVFAFMVGLTDEQGPLPGVELSSPVALDALPLDYVHVRFHRVRVPFAHWLSDGARIDRDGTVHDPAGSPEQRLQRTLRVGQGLWAAMPAVAAATSRRSAVRAVTYARQRRTHSRLAPGVPLLAYRAQQTVVLGALADAFALTCAADGALAVRAAAPAPGPQDGGAMGFTPWAAVSRPLAAYKAVTVRTAARLTAECQHRCGFSGQLTVNRLAAYQGFHHAFDTAGGDSQLIFYDIGRTLAEQEQEQMQEQAHAPGPVPDPASPHWWPAVIHRHEDDLVRELRKRGATDTARDPFERWNPLLEQAGLLGEARATRLMADDVTRVLGRLRDPGLVRALTPLAALHGVLAARRWAGSLLTLGTLEPADVAALSGAADRLCDAVMEQLPLLLAVFGDDEPDGTDAAPLAAPDVNAAMAATLTWTRGAAS</sequence>
<dbReference type="RefSeq" id="WP_311602098.1">
    <property type="nucleotide sequence ID" value="NZ_JAVRFG010000024.1"/>
</dbReference>
<dbReference type="InterPro" id="IPR046373">
    <property type="entry name" value="Acyl-CoA_Oxase/DH_mid-dom_sf"/>
</dbReference>
<feature type="domain" description="Acyl-CoA oxidase C-alpha1" evidence="2">
    <location>
        <begin position="303"/>
        <end position="452"/>
    </location>
</feature>
<evidence type="ECO:0000259" key="2">
    <source>
        <dbReference type="Pfam" id="PF22924"/>
    </source>
</evidence>
<dbReference type="SUPFAM" id="SSF56645">
    <property type="entry name" value="Acyl-CoA dehydrogenase NM domain-like"/>
    <property type="match status" value="1"/>
</dbReference>
<proteinExistence type="predicted"/>
<dbReference type="InterPro" id="IPR012258">
    <property type="entry name" value="Acyl-CoA_oxidase"/>
</dbReference>
<gene>
    <name evidence="3" type="ORF">RM717_19130</name>
</gene>
<protein>
    <submittedName>
        <fullName evidence="3">Acyl-CoA oxidase</fullName>
    </submittedName>
</protein>
<keyword evidence="4" id="KW-1185">Reference proteome</keyword>